<keyword evidence="3" id="KW-1185">Reference proteome</keyword>
<dbReference type="GeneID" id="93981360"/>
<dbReference type="Proteomes" id="UP000577386">
    <property type="component" value="Unassembled WGS sequence"/>
</dbReference>
<dbReference type="AlphaFoldDB" id="A0A7W3NN57"/>
<dbReference type="CDD" id="cd20739">
    <property type="entry name" value="PoNe_DUF637"/>
    <property type="match status" value="1"/>
</dbReference>
<dbReference type="EMBL" id="JACJIJ010000002">
    <property type="protein sequence ID" value="MBA9053635.1"/>
    <property type="molecule type" value="Genomic_DNA"/>
</dbReference>
<feature type="region of interest" description="Disordered" evidence="1">
    <location>
        <begin position="463"/>
        <end position="697"/>
    </location>
</feature>
<evidence type="ECO:0000313" key="3">
    <source>
        <dbReference type="Proteomes" id="UP000577386"/>
    </source>
</evidence>
<feature type="compositionally biased region" description="Gly residues" evidence="1">
    <location>
        <begin position="634"/>
        <end position="646"/>
    </location>
</feature>
<protein>
    <recommendedName>
        <fullName evidence="4">Protein phosphatase</fullName>
    </recommendedName>
</protein>
<evidence type="ECO:0000256" key="1">
    <source>
        <dbReference type="SAM" id="MobiDB-lite"/>
    </source>
</evidence>
<feature type="region of interest" description="Disordered" evidence="1">
    <location>
        <begin position="419"/>
        <end position="442"/>
    </location>
</feature>
<comment type="caution">
    <text evidence="2">The sequence shown here is derived from an EMBL/GenBank/DDBJ whole genome shotgun (WGS) entry which is preliminary data.</text>
</comment>
<accession>A0A7W3NN57</accession>
<evidence type="ECO:0008006" key="4">
    <source>
        <dbReference type="Google" id="ProtNLM"/>
    </source>
</evidence>
<proteinExistence type="predicted"/>
<feature type="compositionally biased region" description="Basic and acidic residues" evidence="1">
    <location>
        <begin position="606"/>
        <end position="616"/>
    </location>
</feature>
<feature type="compositionally biased region" description="Basic and acidic residues" evidence="1">
    <location>
        <begin position="659"/>
        <end position="697"/>
    </location>
</feature>
<evidence type="ECO:0000313" key="2">
    <source>
        <dbReference type="EMBL" id="MBA9053635.1"/>
    </source>
</evidence>
<name>A0A7W3NN57_STRMR</name>
<dbReference type="InterPro" id="IPR049762">
    <property type="entry name" value="PoNe_dom"/>
</dbReference>
<organism evidence="2 3">
    <name type="scientific">Streptomyces murinus</name>
    <dbReference type="NCBI Taxonomy" id="33900"/>
    <lineage>
        <taxon>Bacteria</taxon>
        <taxon>Bacillati</taxon>
        <taxon>Actinomycetota</taxon>
        <taxon>Actinomycetes</taxon>
        <taxon>Kitasatosporales</taxon>
        <taxon>Streptomycetaceae</taxon>
        <taxon>Streptomyces</taxon>
    </lineage>
</organism>
<sequence>MIKPEEIPEFTGDLEQLEKDYGSLKKDAGQVRSTGADVHTQFQGLSAYYKAPEADQLFASTKPVSDRADAFGTDLETVSSALSGYAAEIRPLVTKLKQLKHDAQTFVDSVEGDDDWQYDEDKVKKNNQLRDDVTATVAAFWAAERTCHNKITALWHGTQMIAGDGTDKKNMYGYSASDLKGAKGLPWGDPVEQKHHWYDVGHWVKSFVWDGIVVDGIWGTVKGLGTLVGVDGWDAMKTAWKGLAQLATGLAFMSNPVLAVAFWATPDKYMPSWLRESRNTMKQTGKALLAWDEWGKNPARAAGGVTFNVLTAVFTDGAGAAAEGAGKAGAVAKAISFAGKAGRVIDPMTYVMKGAGAGLSKIGDISKALKGAGKIDIPELPDNAITLPEGTVHLPDGTVHLPEGAAIPKGAVELPDGNVRLPQDAPLHPAGTDPLHTPEGEPPLFADEHGNIVDHKGDVLMHHDGGPPDITNRPPNGSDAPHTPTPAKEPALVGAGAHGAGQAGEHIHLGSGLDDTGRVGENVPTSPGVHAGGDIPTIHAGGDHIPGNGLGDHLPGGTADHLPGGRADGHMPTNSVDTHGPAAGVGDASHATPSGAGDHLPGGHTGEPHTPGHDLPGHGGDNHVPGHGGDPHTGSGGHGADAGGTGDDTLDHAGSAGDDATHGSHDPAHGSDEAARHRAEYEAAREKPADQRTPQERAAITREHLRLFHEDPAWRAEHYDKYGEGKRNNSRELVDGQLLPKLAKKPGGGWMAAHDLPYASSEEFHLTPIERGPDTVHPQHADHLDTVSAKRIAGMHLTNAEKHYRLDPTPAHADALLKAQEHYNLVVGEGVSNNTKLGEALGEEAARRHMLLQPEFEGAKEITDLPETANGSRRFDQLWRDKYGHLIIVEAKGPNARLDWRHGNGPQDSGTMVKQGTMEYVRTVVADMDERAVFSPDDAKYAEEIRAAIKDKTLRYVRVQAVENTGKYAGAELRYFKIF</sequence>
<reference evidence="2 3" key="1">
    <citation type="submission" date="2020-08" db="EMBL/GenBank/DDBJ databases">
        <title>Sequencing the genomes of 1000 actinobacteria strains.</title>
        <authorList>
            <person name="Klenk H.-P."/>
        </authorList>
    </citation>
    <scope>NUCLEOTIDE SEQUENCE [LARGE SCALE GENOMIC DNA]</scope>
    <source>
        <strain evidence="2 3">DSM 41827</strain>
    </source>
</reference>
<gene>
    <name evidence="2" type="ORF">HDA42_002813</name>
</gene>
<dbReference type="RefSeq" id="WP_182775677.1">
    <property type="nucleotide sequence ID" value="NZ_CP046623.1"/>
</dbReference>